<keyword evidence="4" id="KW-0812">Transmembrane</keyword>
<comment type="similarity">
    <text evidence="2">Belongs to the major facilitator superfamily. Monocarboxylate porter (TC 2.A.1.13) family.</text>
</comment>
<feature type="transmembrane region" description="Helical" evidence="4">
    <location>
        <begin position="227"/>
        <end position="246"/>
    </location>
</feature>
<feature type="transmembrane region" description="Helical" evidence="4">
    <location>
        <begin position="65"/>
        <end position="85"/>
    </location>
</feature>
<comment type="caution">
    <text evidence="5">The sequence shown here is derived from an EMBL/GenBank/DDBJ whole genome shotgun (WGS) entry which is preliminary data.</text>
</comment>
<dbReference type="PANTHER" id="PTHR11360:SF234">
    <property type="entry name" value="MFS-TYPE TRANSPORTER DBAD-RELATED"/>
    <property type="match status" value="1"/>
</dbReference>
<dbReference type="Pfam" id="PF07690">
    <property type="entry name" value="MFS_1"/>
    <property type="match status" value="1"/>
</dbReference>
<dbReference type="InterPro" id="IPR011701">
    <property type="entry name" value="MFS"/>
</dbReference>
<feature type="transmembrane region" description="Helical" evidence="4">
    <location>
        <begin position="105"/>
        <end position="123"/>
    </location>
</feature>
<comment type="subcellular location">
    <subcellularLocation>
        <location evidence="1">Membrane</location>
        <topology evidence="1">Multi-pass membrane protein</topology>
    </subcellularLocation>
</comment>
<dbReference type="OrthoDB" id="6499973at2759"/>
<dbReference type="GO" id="GO:0022857">
    <property type="term" value="F:transmembrane transporter activity"/>
    <property type="evidence" value="ECO:0007669"/>
    <property type="project" value="InterPro"/>
</dbReference>
<keyword evidence="6" id="KW-1185">Reference proteome</keyword>
<dbReference type="PANTHER" id="PTHR11360">
    <property type="entry name" value="MONOCARBOXYLATE TRANSPORTER"/>
    <property type="match status" value="1"/>
</dbReference>
<name>A0A8H5G370_9AGAR</name>
<evidence type="ECO:0000256" key="3">
    <source>
        <dbReference type="SAM" id="MobiDB-lite"/>
    </source>
</evidence>
<evidence type="ECO:0000256" key="2">
    <source>
        <dbReference type="ARBA" id="ARBA00006727"/>
    </source>
</evidence>
<evidence type="ECO:0000256" key="1">
    <source>
        <dbReference type="ARBA" id="ARBA00004141"/>
    </source>
</evidence>
<sequence length="484" mass="52253">MQRAVLSVARAVKPPLTMMDKDSPSNDQPHLSSSTGSKSLLEVETSSPPSEVPQVLEVPDGGRDAWLTVIGAWFVLFGAFGYLYAFGVYQDFYTRVYLTNHTPSSIAWIGSFQLMMPFALGIVSGKLFDEGYFHIVQIIGGVLFTFSLFMLSLAKPDQYYQIFLSQGLGMGIGLGLIFVPSVGIMVHHFKRRKGLASGIALSGSSVGSVIFPIMLNHLIPSVGFAQAVRATAYLVLGTITVGNCLMRTRLPPRRKRIPRSPPPDIKSFLKDPPYMWAVLGALIASLGFYFPAVFYSTLSRREFGLLFSSIVLFSEMNMFTKKGFCDSQLAIMNGASAVGRVLGNYLSDLYGPFNVQFPCTVAIGALIWAMLGVNDSGSLIAVSVLYGIFSGAYLESHLSVDSYQGLALAFACFTGLSSGPEEVGARTGLGLALSSVGSLVAAPIQGQLLTPHFIWIRPIAFSAVRTICISTYKVLALTHLSPPL</sequence>
<keyword evidence="4" id="KW-1133">Transmembrane helix</keyword>
<feature type="transmembrane region" description="Helical" evidence="4">
    <location>
        <begin position="194"/>
        <end position="215"/>
    </location>
</feature>
<dbReference type="SUPFAM" id="SSF103473">
    <property type="entry name" value="MFS general substrate transporter"/>
    <property type="match status" value="1"/>
</dbReference>
<feature type="transmembrane region" description="Helical" evidence="4">
    <location>
        <begin position="274"/>
        <end position="297"/>
    </location>
</feature>
<feature type="transmembrane region" description="Helical" evidence="4">
    <location>
        <begin position="160"/>
        <end position="182"/>
    </location>
</feature>
<reference evidence="5 6" key="1">
    <citation type="journal article" date="2020" name="ISME J.">
        <title>Uncovering the hidden diversity of litter-decomposition mechanisms in mushroom-forming fungi.</title>
        <authorList>
            <person name="Floudas D."/>
            <person name="Bentzer J."/>
            <person name="Ahren D."/>
            <person name="Johansson T."/>
            <person name="Persson P."/>
            <person name="Tunlid A."/>
        </authorList>
    </citation>
    <scope>NUCLEOTIDE SEQUENCE [LARGE SCALE GENOMIC DNA]</scope>
    <source>
        <strain evidence="5 6">CBS 406.79</strain>
    </source>
</reference>
<proteinExistence type="inferred from homology"/>
<evidence type="ECO:0008006" key="7">
    <source>
        <dbReference type="Google" id="ProtNLM"/>
    </source>
</evidence>
<evidence type="ECO:0000313" key="6">
    <source>
        <dbReference type="Proteomes" id="UP000518752"/>
    </source>
</evidence>
<dbReference type="GO" id="GO:0016020">
    <property type="term" value="C:membrane"/>
    <property type="evidence" value="ECO:0007669"/>
    <property type="project" value="UniProtKB-SubCell"/>
</dbReference>
<keyword evidence="4" id="KW-0472">Membrane</keyword>
<dbReference type="InterPro" id="IPR050327">
    <property type="entry name" value="Proton-linked_MCT"/>
</dbReference>
<dbReference type="AlphaFoldDB" id="A0A8H5G370"/>
<organism evidence="5 6">
    <name type="scientific">Collybiopsis confluens</name>
    <dbReference type="NCBI Taxonomy" id="2823264"/>
    <lineage>
        <taxon>Eukaryota</taxon>
        <taxon>Fungi</taxon>
        <taxon>Dikarya</taxon>
        <taxon>Basidiomycota</taxon>
        <taxon>Agaricomycotina</taxon>
        <taxon>Agaricomycetes</taxon>
        <taxon>Agaricomycetidae</taxon>
        <taxon>Agaricales</taxon>
        <taxon>Marasmiineae</taxon>
        <taxon>Omphalotaceae</taxon>
        <taxon>Collybiopsis</taxon>
    </lineage>
</organism>
<feature type="compositionally biased region" description="Polar residues" evidence="3">
    <location>
        <begin position="25"/>
        <end position="49"/>
    </location>
</feature>
<evidence type="ECO:0000313" key="5">
    <source>
        <dbReference type="EMBL" id="KAF5357445.1"/>
    </source>
</evidence>
<feature type="transmembrane region" description="Helical" evidence="4">
    <location>
        <begin position="135"/>
        <end position="154"/>
    </location>
</feature>
<dbReference type="Gene3D" id="1.20.1250.20">
    <property type="entry name" value="MFS general substrate transporter like domains"/>
    <property type="match status" value="1"/>
</dbReference>
<protein>
    <recommendedName>
        <fullName evidence="7">MFS general substrate transporter</fullName>
    </recommendedName>
</protein>
<dbReference type="EMBL" id="JAACJN010000238">
    <property type="protein sequence ID" value="KAF5357445.1"/>
    <property type="molecule type" value="Genomic_DNA"/>
</dbReference>
<gene>
    <name evidence="5" type="ORF">D9757_011593</name>
</gene>
<accession>A0A8H5G370</accession>
<dbReference type="Proteomes" id="UP000518752">
    <property type="component" value="Unassembled WGS sequence"/>
</dbReference>
<evidence type="ECO:0000256" key="4">
    <source>
        <dbReference type="SAM" id="Phobius"/>
    </source>
</evidence>
<dbReference type="InterPro" id="IPR036259">
    <property type="entry name" value="MFS_trans_sf"/>
</dbReference>
<feature type="region of interest" description="Disordered" evidence="3">
    <location>
        <begin position="16"/>
        <end position="54"/>
    </location>
</feature>